<evidence type="ECO:0000256" key="2">
    <source>
        <dbReference type="ARBA" id="ARBA00022741"/>
    </source>
</evidence>
<dbReference type="GO" id="GO:0005524">
    <property type="term" value="F:ATP binding"/>
    <property type="evidence" value="ECO:0007669"/>
    <property type="project" value="UniProtKB-KW"/>
</dbReference>
<dbReference type="PANTHER" id="PTHR24220:SF86">
    <property type="entry name" value="ABC TRANSPORTER ABCH.1"/>
    <property type="match status" value="1"/>
</dbReference>
<dbReference type="PROSITE" id="PS00211">
    <property type="entry name" value="ABC_TRANSPORTER_1"/>
    <property type="match status" value="1"/>
</dbReference>
<evidence type="ECO:0000256" key="3">
    <source>
        <dbReference type="ARBA" id="ARBA00022840"/>
    </source>
</evidence>
<dbReference type="Proteomes" id="UP001500620">
    <property type="component" value="Unassembled WGS sequence"/>
</dbReference>
<dbReference type="InterPro" id="IPR015854">
    <property type="entry name" value="ABC_transpr_LolD-like"/>
</dbReference>
<accession>A0ABP8CU76</accession>
<dbReference type="InterPro" id="IPR003439">
    <property type="entry name" value="ABC_transporter-like_ATP-bd"/>
</dbReference>
<dbReference type="CDD" id="cd03255">
    <property type="entry name" value="ABC_MJ0796_LolCDE_FtsE"/>
    <property type="match status" value="1"/>
</dbReference>
<evidence type="ECO:0000313" key="6">
    <source>
        <dbReference type="Proteomes" id="UP001500620"/>
    </source>
</evidence>
<comment type="caution">
    <text evidence="5">The sequence shown here is derived from an EMBL/GenBank/DDBJ whole genome shotgun (WGS) entry which is preliminary data.</text>
</comment>
<name>A0ABP8CU76_9ACTN</name>
<dbReference type="RefSeq" id="WP_345119893.1">
    <property type="nucleotide sequence ID" value="NZ_BAABAT010000001.1"/>
</dbReference>
<dbReference type="EMBL" id="BAABAT010000001">
    <property type="protein sequence ID" value="GAA4243075.1"/>
    <property type="molecule type" value="Genomic_DNA"/>
</dbReference>
<gene>
    <name evidence="5" type="ORF">GCM10022255_000600</name>
</gene>
<dbReference type="InterPro" id="IPR017911">
    <property type="entry name" value="MacB-like_ATP-bd"/>
</dbReference>
<evidence type="ECO:0000256" key="1">
    <source>
        <dbReference type="ARBA" id="ARBA00022448"/>
    </source>
</evidence>
<keyword evidence="6" id="KW-1185">Reference proteome</keyword>
<dbReference type="Gene3D" id="3.40.50.300">
    <property type="entry name" value="P-loop containing nucleotide triphosphate hydrolases"/>
    <property type="match status" value="1"/>
</dbReference>
<reference evidence="6" key="1">
    <citation type="journal article" date="2019" name="Int. J. Syst. Evol. Microbiol.">
        <title>The Global Catalogue of Microorganisms (GCM) 10K type strain sequencing project: providing services to taxonomists for standard genome sequencing and annotation.</title>
        <authorList>
            <consortium name="The Broad Institute Genomics Platform"/>
            <consortium name="The Broad Institute Genome Sequencing Center for Infectious Disease"/>
            <person name="Wu L."/>
            <person name="Ma J."/>
        </authorList>
    </citation>
    <scope>NUCLEOTIDE SEQUENCE [LARGE SCALE GENOMIC DNA]</scope>
    <source>
        <strain evidence="6">JCM 17441</strain>
    </source>
</reference>
<dbReference type="InterPro" id="IPR003593">
    <property type="entry name" value="AAA+_ATPase"/>
</dbReference>
<dbReference type="PROSITE" id="PS50893">
    <property type="entry name" value="ABC_TRANSPORTER_2"/>
    <property type="match status" value="1"/>
</dbReference>
<sequence length="228" mass="23624">MTAALELDAVHKLYPGTPPVASVAGITLTVHSGELVSVVGPSGSGKTTLLNLAAGLDRPSSGSVRIAGQAIEGLSDRQVSGLRAHRLGVVFQQFFLLEHFTALDNVAAGLLYRGVPAAERRRAAGTALERVGLSHRAGHRARQLSGGERQRVAIARALVGRPAVVLADEPTGNLDSATGAGILALLRELNADGTTIVVITHDPEVAAATHRRIELRDGVVVHDTGGDS</sequence>
<organism evidence="5 6">
    <name type="scientific">Dactylosporangium darangshiense</name>
    <dbReference type="NCBI Taxonomy" id="579108"/>
    <lineage>
        <taxon>Bacteria</taxon>
        <taxon>Bacillati</taxon>
        <taxon>Actinomycetota</taxon>
        <taxon>Actinomycetes</taxon>
        <taxon>Micromonosporales</taxon>
        <taxon>Micromonosporaceae</taxon>
        <taxon>Dactylosporangium</taxon>
    </lineage>
</organism>
<proteinExistence type="predicted"/>
<evidence type="ECO:0000259" key="4">
    <source>
        <dbReference type="PROSITE" id="PS50893"/>
    </source>
</evidence>
<keyword evidence="1" id="KW-0813">Transport</keyword>
<dbReference type="Pfam" id="PF00005">
    <property type="entry name" value="ABC_tran"/>
    <property type="match status" value="1"/>
</dbReference>
<dbReference type="PANTHER" id="PTHR24220">
    <property type="entry name" value="IMPORT ATP-BINDING PROTEIN"/>
    <property type="match status" value="1"/>
</dbReference>
<protein>
    <submittedName>
        <fullName evidence="5">ABC transporter ATP-binding protein</fullName>
    </submittedName>
</protein>
<keyword evidence="2" id="KW-0547">Nucleotide-binding</keyword>
<feature type="domain" description="ABC transporter" evidence="4">
    <location>
        <begin position="5"/>
        <end position="228"/>
    </location>
</feature>
<keyword evidence="3 5" id="KW-0067">ATP-binding</keyword>
<evidence type="ECO:0000313" key="5">
    <source>
        <dbReference type="EMBL" id="GAA4243075.1"/>
    </source>
</evidence>
<dbReference type="SUPFAM" id="SSF52540">
    <property type="entry name" value="P-loop containing nucleoside triphosphate hydrolases"/>
    <property type="match status" value="1"/>
</dbReference>
<dbReference type="InterPro" id="IPR027417">
    <property type="entry name" value="P-loop_NTPase"/>
</dbReference>
<dbReference type="SMART" id="SM00382">
    <property type="entry name" value="AAA"/>
    <property type="match status" value="1"/>
</dbReference>
<dbReference type="InterPro" id="IPR017871">
    <property type="entry name" value="ABC_transporter-like_CS"/>
</dbReference>